<feature type="transmembrane region" description="Helical" evidence="7">
    <location>
        <begin position="29"/>
        <end position="46"/>
    </location>
</feature>
<dbReference type="eggNOG" id="COG1972">
    <property type="taxonomic scope" value="Bacteria"/>
</dbReference>
<reference evidence="11 12" key="1">
    <citation type="submission" date="2014-07" db="EMBL/GenBank/DDBJ databases">
        <title>Comparative genomic insights into amoeba endosymbionts belonging to the families of Holosporaceae and Candidatus Midichloriaceae within Rickettsiales.</title>
        <authorList>
            <person name="Wang Z."/>
            <person name="Wu M."/>
        </authorList>
    </citation>
    <scope>NUCLEOTIDE SEQUENCE [LARGE SCALE GENOMIC DNA]</scope>
    <source>
        <strain evidence="11">PRA3</strain>
    </source>
</reference>
<dbReference type="InterPro" id="IPR011642">
    <property type="entry name" value="Gate_dom"/>
</dbReference>
<keyword evidence="6 7" id="KW-0472">Membrane</keyword>
<evidence type="ECO:0000256" key="1">
    <source>
        <dbReference type="ARBA" id="ARBA00004651"/>
    </source>
</evidence>
<evidence type="ECO:0000259" key="9">
    <source>
        <dbReference type="Pfam" id="PF07662"/>
    </source>
</evidence>
<keyword evidence="4 7" id="KW-0812">Transmembrane</keyword>
<proteinExistence type="inferred from homology"/>
<dbReference type="PANTHER" id="PTHR10590">
    <property type="entry name" value="SODIUM/NUCLEOSIDE COTRANSPORTER"/>
    <property type="match status" value="1"/>
</dbReference>
<comment type="similarity">
    <text evidence="2">Belongs to the concentrative nucleoside transporter (CNT) (TC 2.A.41) family.</text>
</comment>
<dbReference type="KEGG" id="paca:ID47_11730"/>
<dbReference type="InterPro" id="IPR002668">
    <property type="entry name" value="CNT_N_dom"/>
</dbReference>
<evidence type="ECO:0000259" key="8">
    <source>
        <dbReference type="Pfam" id="PF01773"/>
    </source>
</evidence>
<dbReference type="GO" id="GO:0015293">
    <property type="term" value="F:symporter activity"/>
    <property type="evidence" value="ECO:0007669"/>
    <property type="project" value="TreeGrafter"/>
</dbReference>
<dbReference type="GO" id="GO:0005337">
    <property type="term" value="F:nucleoside transmembrane transporter activity"/>
    <property type="evidence" value="ECO:0007669"/>
    <property type="project" value="InterPro"/>
</dbReference>
<dbReference type="OrthoDB" id="9766455at2"/>
<feature type="transmembrane region" description="Helical" evidence="7">
    <location>
        <begin position="261"/>
        <end position="287"/>
    </location>
</feature>
<keyword evidence="3" id="KW-1003">Cell membrane</keyword>
<dbReference type="Pfam" id="PF07662">
    <property type="entry name" value="Nucleos_tra2_C"/>
    <property type="match status" value="1"/>
</dbReference>
<dbReference type="PANTHER" id="PTHR10590:SF4">
    <property type="entry name" value="SOLUTE CARRIER FAMILY 28 MEMBER 3"/>
    <property type="match status" value="1"/>
</dbReference>
<sequence>MQGIIGIVTFLGFAWLISENRSKPEIKPVLSAIALQVILAFFLMRFDLIRHGFGSLSGVVETLKAATQEGTQFVFGYIGGGDVPFVIDPTSQKNTFIFALQALPMIMVVSALSMLLFYWRIMPIIVKGASWFLQRTLSIGGALGVAAGAKVLLGNVDAPLLIRPYLKDFTRSEMFAMMTCGMATTSATVMALYSFILKDTIANPIAHILMCSIISIPAALAVARLMIPHGSNQTDGHFVMPYRFTGWMDAVSKGTSDGLNIFLNVIAMLIVALALVYIANTILGLLPSFEGAPLSLQRIFGYLFAPVTWLMGIPWHESAAAGALLGTKTVINEVVAFSDLAALPKDTLSPRTSLIMTYALCGFANFSALGIVIGGLGAMVPERRDMIVNLSFKSLISGTIATCLSATLAGLLL</sequence>
<dbReference type="Proteomes" id="UP000028926">
    <property type="component" value="Chromosome"/>
</dbReference>
<name>A0A077AZX5_9PROT</name>
<dbReference type="GO" id="GO:0005886">
    <property type="term" value="C:plasma membrane"/>
    <property type="evidence" value="ECO:0007669"/>
    <property type="project" value="UniProtKB-SubCell"/>
</dbReference>
<feature type="transmembrane region" description="Helical" evidence="7">
    <location>
        <begin position="208"/>
        <end position="227"/>
    </location>
</feature>
<evidence type="ECO:0000256" key="7">
    <source>
        <dbReference type="SAM" id="Phobius"/>
    </source>
</evidence>
<evidence type="ECO:0000256" key="4">
    <source>
        <dbReference type="ARBA" id="ARBA00022692"/>
    </source>
</evidence>
<feature type="transmembrane region" description="Helical" evidence="7">
    <location>
        <begin position="355"/>
        <end position="380"/>
    </location>
</feature>
<feature type="domain" description="Concentrative nucleoside transporter N-terminal" evidence="8">
    <location>
        <begin position="5"/>
        <end position="77"/>
    </location>
</feature>
<feature type="transmembrane region" description="Helical" evidence="7">
    <location>
        <begin position="96"/>
        <end position="119"/>
    </location>
</feature>
<comment type="subcellular location">
    <subcellularLocation>
        <location evidence="1">Cell membrane</location>
        <topology evidence="1">Multi-pass membrane protein</topology>
    </subcellularLocation>
</comment>
<accession>A0A077AZX5</accession>
<dbReference type="InterPro" id="IPR011657">
    <property type="entry name" value="CNT_C_dom"/>
</dbReference>
<dbReference type="InterPro" id="IPR008276">
    <property type="entry name" value="C_nuclsd_transpt"/>
</dbReference>
<gene>
    <name evidence="11" type="ORF">ID47_11730</name>
</gene>
<dbReference type="HOGENOM" id="CLU_016813_4_2_5"/>
<evidence type="ECO:0000256" key="2">
    <source>
        <dbReference type="ARBA" id="ARBA00009033"/>
    </source>
</evidence>
<evidence type="ECO:0000256" key="3">
    <source>
        <dbReference type="ARBA" id="ARBA00022475"/>
    </source>
</evidence>
<evidence type="ECO:0000313" key="12">
    <source>
        <dbReference type="Proteomes" id="UP000028926"/>
    </source>
</evidence>
<dbReference type="EMBL" id="CP008941">
    <property type="protein sequence ID" value="AIK97258.1"/>
    <property type="molecule type" value="Genomic_DNA"/>
</dbReference>
<feature type="transmembrane region" description="Helical" evidence="7">
    <location>
        <begin position="392"/>
        <end position="412"/>
    </location>
</feature>
<keyword evidence="5 7" id="KW-1133">Transmembrane helix</keyword>
<keyword evidence="12" id="KW-1185">Reference proteome</keyword>
<feature type="domain" description="Concentrative nucleoside transporter C-terminal" evidence="9">
    <location>
        <begin position="207"/>
        <end position="410"/>
    </location>
</feature>
<dbReference type="RefSeq" id="WP_038466614.1">
    <property type="nucleotide sequence ID" value="NZ_CP008941.1"/>
</dbReference>
<organism evidence="11 12">
    <name type="scientific">Candidatus Odyssella acanthamoebae</name>
    <dbReference type="NCBI Taxonomy" id="91604"/>
    <lineage>
        <taxon>Bacteria</taxon>
        <taxon>Pseudomonadati</taxon>
        <taxon>Pseudomonadota</taxon>
        <taxon>Alphaproteobacteria</taxon>
        <taxon>Holosporales</taxon>
        <taxon>Candidatus Paracaedibacteraceae</taxon>
        <taxon>Candidatus Odyssella</taxon>
    </lineage>
</organism>
<feature type="domain" description="Nucleoside transporter/FeoB GTPase Gate" evidence="10">
    <location>
        <begin position="99"/>
        <end position="197"/>
    </location>
</feature>
<feature type="transmembrane region" description="Helical" evidence="7">
    <location>
        <begin position="131"/>
        <end position="154"/>
    </location>
</feature>
<evidence type="ECO:0000256" key="5">
    <source>
        <dbReference type="ARBA" id="ARBA00022989"/>
    </source>
</evidence>
<dbReference type="AlphaFoldDB" id="A0A077AZX5"/>
<feature type="transmembrane region" description="Helical" evidence="7">
    <location>
        <begin position="174"/>
        <end position="196"/>
    </location>
</feature>
<dbReference type="Pfam" id="PF07670">
    <property type="entry name" value="Gate"/>
    <property type="match status" value="1"/>
</dbReference>
<feature type="transmembrane region" description="Helical" evidence="7">
    <location>
        <begin position="299"/>
        <end position="316"/>
    </location>
</feature>
<protein>
    <submittedName>
        <fullName evidence="11">Nucleoside:proton symporter</fullName>
    </submittedName>
</protein>
<evidence type="ECO:0000313" key="11">
    <source>
        <dbReference type="EMBL" id="AIK97258.1"/>
    </source>
</evidence>
<evidence type="ECO:0000256" key="6">
    <source>
        <dbReference type="ARBA" id="ARBA00023136"/>
    </source>
</evidence>
<dbReference type="Pfam" id="PF01773">
    <property type="entry name" value="Nucleos_tra2_N"/>
    <property type="match status" value="1"/>
</dbReference>
<evidence type="ECO:0000259" key="10">
    <source>
        <dbReference type="Pfam" id="PF07670"/>
    </source>
</evidence>